<comment type="caution">
    <text evidence="3">The sequence shown here is derived from an EMBL/GenBank/DDBJ whole genome shotgun (WGS) entry which is preliminary data.</text>
</comment>
<evidence type="ECO:0000313" key="5">
    <source>
        <dbReference type="Proteomes" id="UP000319498"/>
    </source>
</evidence>
<name>A0A837KPR6_9BACL</name>
<dbReference type="OrthoDB" id="2469643at2"/>
<keyword evidence="1" id="KW-0812">Transmembrane</keyword>
<dbReference type="AlphaFoldDB" id="A0A837KPR6"/>
<organism evidence="3 4">
    <name type="scientific">Brevibacillus formosus</name>
    <dbReference type="NCBI Taxonomy" id="54913"/>
    <lineage>
        <taxon>Bacteria</taxon>
        <taxon>Bacillati</taxon>
        <taxon>Bacillota</taxon>
        <taxon>Bacilli</taxon>
        <taxon>Bacillales</taxon>
        <taxon>Paenibacillaceae</taxon>
        <taxon>Brevibacillus</taxon>
    </lineage>
</organism>
<dbReference type="PROSITE" id="PS51257">
    <property type="entry name" value="PROKAR_LIPOPROTEIN"/>
    <property type="match status" value="1"/>
</dbReference>
<proteinExistence type="predicted"/>
<keyword evidence="1" id="KW-0472">Membrane</keyword>
<dbReference type="RefSeq" id="WP_047069957.1">
    <property type="nucleotide sequence ID" value="NZ_BJOL01000006.1"/>
</dbReference>
<reference evidence="2 5" key="2">
    <citation type="submission" date="2019-06" db="EMBL/GenBank/DDBJ databases">
        <title>Whole genome shotgun sequence of Brevibacillus formosus NBRC 15716.</title>
        <authorList>
            <person name="Hosoyama A."/>
            <person name="Uohara A."/>
            <person name="Ohji S."/>
            <person name="Ichikawa N."/>
        </authorList>
    </citation>
    <scope>NUCLEOTIDE SEQUENCE [LARGE SCALE GENOMIC DNA]</scope>
    <source>
        <strain evidence="2 5">NBRC 15716</strain>
    </source>
</reference>
<accession>A0A837KPR6</accession>
<evidence type="ECO:0000313" key="3">
    <source>
        <dbReference type="EMBL" id="KLH99163.1"/>
    </source>
</evidence>
<feature type="transmembrane region" description="Helical" evidence="1">
    <location>
        <begin position="6"/>
        <end position="23"/>
    </location>
</feature>
<gene>
    <name evidence="3" type="ORF">AA984_11660</name>
    <name evidence="2" type="ORF">BFO01nite_10810</name>
</gene>
<evidence type="ECO:0008006" key="6">
    <source>
        <dbReference type="Google" id="ProtNLM"/>
    </source>
</evidence>
<protein>
    <recommendedName>
        <fullName evidence="6">Lipoprotein</fullName>
    </recommendedName>
</protein>
<keyword evidence="1" id="KW-1133">Transmembrane helix</keyword>
<evidence type="ECO:0000313" key="2">
    <source>
        <dbReference type="EMBL" id="GED56949.1"/>
    </source>
</evidence>
<dbReference type="GeneID" id="87585725"/>
<reference evidence="3 4" key="1">
    <citation type="submission" date="2015-05" db="EMBL/GenBank/DDBJ databases">
        <title>Genome sequencing project for genomic taxonomy and phylogenomics of Bacillus-like bacteria.</title>
        <authorList>
            <person name="Liu B."/>
            <person name="Wang J."/>
            <person name="Zhu Y."/>
            <person name="Liu G."/>
            <person name="Chen Q."/>
            <person name="Chen Z."/>
            <person name="Lan J."/>
            <person name="Che J."/>
            <person name="Ge C."/>
            <person name="Shi H."/>
            <person name="Pan Z."/>
            <person name="Liu X."/>
        </authorList>
    </citation>
    <scope>NUCLEOTIDE SEQUENCE [LARGE SCALE GENOMIC DNA]</scope>
    <source>
        <strain evidence="3 4">DSM 9885</strain>
    </source>
</reference>
<evidence type="ECO:0000313" key="4">
    <source>
        <dbReference type="Proteomes" id="UP000035218"/>
    </source>
</evidence>
<dbReference type="Proteomes" id="UP000319498">
    <property type="component" value="Unassembled WGS sequence"/>
</dbReference>
<evidence type="ECO:0000256" key="1">
    <source>
        <dbReference type="SAM" id="Phobius"/>
    </source>
</evidence>
<dbReference type="EMBL" id="LDCN01000003">
    <property type="protein sequence ID" value="KLH99163.1"/>
    <property type="molecule type" value="Genomic_DNA"/>
</dbReference>
<dbReference type="EMBL" id="BJOL01000006">
    <property type="protein sequence ID" value="GED56949.1"/>
    <property type="molecule type" value="Genomic_DNA"/>
</dbReference>
<sequence>MIHARYITLFFGVISFLVLIMGCSERTDAPMSETNLKSIFPKEQLKEIWVQLYREDSIKAQPELIAVYFEDPDLNKILNWIHEGVISDFEGTIASLSILQFEYGTKEGAAEAKYIMYAATKEGGYYIKPFNITPHFNFDSYKQEDGDKLISLLGKTEWYKVERAPY</sequence>
<keyword evidence="5" id="KW-1185">Reference proteome</keyword>
<dbReference type="Proteomes" id="UP000035218">
    <property type="component" value="Unassembled WGS sequence"/>
</dbReference>